<reference evidence="1" key="1">
    <citation type="journal article" date="2014" name="Front. Microbiol.">
        <title>High frequency of phylogenetically diverse reductive dehalogenase-homologous genes in deep subseafloor sedimentary metagenomes.</title>
        <authorList>
            <person name="Kawai M."/>
            <person name="Futagami T."/>
            <person name="Toyoda A."/>
            <person name="Takaki Y."/>
            <person name="Nishi S."/>
            <person name="Hori S."/>
            <person name="Arai W."/>
            <person name="Tsubouchi T."/>
            <person name="Morono Y."/>
            <person name="Uchiyama I."/>
            <person name="Ito T."/>
            <person name="Fujiyama A."/>
            <person name="Inagaki F."/>
            <person name="Takami H."/>
        </authorList>
    </citation>
    <scope>NUCLEOTIDE SEQUENCE</scope>
    <source>
        <strain evidence="1">Expedition CK06-06</strain>
    </source>
</reference>
<feature type="non-terminal residue" evidence="1">
    <location>
        <position position="41"/>
    </location>
</feature>
<comment type="caution">
    <text evidence="1">The sequence shown here is derived from an EMBL/GenBank/DDBJ whole genome shotgun (WGS) entry which is preliminary data.</text>
</comment>
<proteinExistence type="predicted"/>
<accession>X0V9D8</accession>
<organism evidence="1">
    <name type="scientific">marine sediment metagenome</name>
    <dbReference type="NCBI Taxonomy" id="412755"/>
    <lineage>
        <taxon>unclassified sequences</taxon>
        <taxon>metagenomes</taxon>
        <taxon>ecological metagenomes</taxon>
    </lineage>
</organism>
<dbReference type="AlphaFoldDB" id="X0V9D8"/>
<name>X0V9D8_9ZZZZ</name>
<sequence>MMMAEETEPSQDTEASIVLAKTYRDISAHARQEIDHVWKIF</sequence>
<protein>
    <submittedName>
        <fullName evidence="1">Uncharacterized protein</fullName>
    </submittedName>
</protein>
<evidence type="ECO:0000313" key="1">
    <source>
        <dbReference type="EMBL" id="GAF97250.1"/>
    </source>
</evidence>
<gene>
    <name evidence="1" type="ORF">S01H1_24650</name>
</gene>
<dbReference type="EMBL" id="BARS01014828">
    <property type="protein sequence ID" value="GAF97250.1"/>
    <property type="molecule type" value="Genomic_DNA"/>
</dbReference>